<dbReference type="EMBL" id="MN740648">
    <property type="protein sequence ID" value="QHS79570.1"/>
    <property type="molecule type" value="Genomic_DNA"/>
</dbReference>
<organism evidence="2">
    <name type="scientific">viral metagenome</name>
    <dbReference type="NCBI Taxonomy" id="1070528"/>
    <lineage>
        <taxon>unclassified sequences</taxon>
        <taxon>metagenomes</taxon>
        <taxon>organismal metagenomes</taxon>
    </lineage>
</organism>
<protein>
    <submittedName>
        <fullName evidence="2">Uncharacterized protein</fullName>
    </submittedName>
</protein>
<keyword evidence="1" id="KW-0472">Membrane</keyword>
<name>A0A6C0AJD8_9ZZZZ</name>
<dbReference type="AlphaFoldDB" id="A0A6C0AJD8"/>
<keyword evidence="1" id="KW-0812">Transmembrane</keyword>
<keyword evidence="1" id="KW-1133">Transmembrane helix</keyword>
<feature type="transmembrane region" description="Helical" evidence="1">
    <location>
        <begin position="14"/>
        <end position="36"/>
    </location>
</feature>
<evidence type="ECO:0000313" key="2">
    <source>
        <dbReference type="EMBL" id="QHS79570.1"/>
    </source>
</evidence>
<accession>A0A6C0AJD8</accession>
<feature type="transmembrane region" description="Helical" evidence="1">
    <location>
        <begin position="57"/>
        <end position="76"/>
    </location>
</feature>
<proteinExistence type="predicted"/>
<evidence type="ECO:0000256" key="1">
    <source>
        <dbReference type="SAM" id="Phobius"/>
    </source>
</evidence>
<reference evidence="2" key="1">
    <citation type="journal article" date="2020" name="Nature">
        <title>Giant virus diversity and host interactions through global metagenomics.</title>
        <authorList>
            <person name="Schulz F."/>
            <person name="Roux S."/>
            <person name="Paez-Espino D."/>
            <person name="Jungbluth S."/>
            <person name="Walsh D.A."/>
            <person name="Denef V.J."/>
            <person name="McMahon K.D."/>
            <person name="Konstantinidis K.T."/>
            <person name="Eloe-Fadrosh E.A."/>
            <person name="Kyrpides N.C."/>
            <person name="Woyke T."/>
        </authorList>
    </citation>
    <scope>NUCLEOTIDE SEQUENCE</scope>
    <source>
        <strain evidence="2">GVMAG-S-1035237-23</strain>
    </source>
</reference>
<sequence length="80" mass="9260">MESFEATVRKSPKLWMVAFYLFFVAAFLYVKPAMAFGKDGNVRPFGVAKREATVFPLWLWMLGLAVVSYLLVVWILDFDF</sequence>